<dbReference type="Proteomes" id="UP000630923">
    <property type="component" value="Unassembled WGS sequence"/>
</dbReference>
<evidence type="ECO:0000313" key="1">
    <source>
        <dbReference type="EMBL" id="GHF17964.1"/>
    </source>
</evidence>
<dbReference type="AlphaFoldDB" id="A0A919APJ1"/>
<accession>A0A919APJ1</accession>
<comment type="caution">
    <text evidence="1">The sequence shown here is derived from an EMBL/GenBank/DDBJ whole genome shotgun (WGS) entry which is preliminary data.</text>
</comment>
<evidence type="ECO:0000313" key="2">
    <source>
        <dbReference type="Proteomes" id="UP000630923"/>
    </source>
</evidence>
<reference evidence="1" key="1">
    <citation type="journal article" date="2014" name="Int. J. Syst. Evol. Microbiol.">
        <title>Complete genome sequence of Corynebacterium casei LMG S-19264T (=DSM 44701T), isolated from a smear-ripened cheese.</title>
        <authorList>
            <consortium name="US DOE Joint Genome Institute (JGI-PGF)"/>
            <person name="Walter F."/>
            <person name="Albersmeier A."/>
            <person name="Kalinowski J."/>
            <person name="Ruckert C."/>
        </authorList>
    </citation>
    <scope>NUCLEOTIDE SEQUENCE</scope>
    <source>
        <strain evidence="1">KCTC 42590</strain>
    </source>
</reference>
<keyword evidence="2" id="KW-1185">Reference proteome</keyword>
<proteinExistence type="predicted"/>
<gene>
    <name evidence="1" type="ORF">GCM10017044_10580</name>
</gene>
<reference evidence="1" key="2">
    <citation type="submission" date="2020-09" db="EMBL/GenBank/DDBJ databases">
        <authorList>
            <person name="Sun Q."/>
            <person name="Kim S."/>
        </authorList>
    </citation>
    <scope>NUCLEOTIDE SEQUENCE</scope>
    <source>
        <strain evidence="1">KCTC 42590</strain>
    </source>
</reference>
<protein>
    <submittedName>
        <fullName evidence="1">Uncharacterized protein</fullName>
    </submittedName>
</protein>
<organism evidence="1 2">
    <name type="scientific">Kordiimonas sediminis</name>
    <dbReference type="NCBI Taxonomy" id="1735581"/>
    <lineage>
        <taxon>Bacteria</taxon>
        <taxon>Pseudomonadati</taxon>
        <taxon>Pseudomonadota</taxon>
        <taxon>Alphaproteobacteria</taxon>
        <taxon>Kordiimonadales</taxon>
        <taxon>Kordiimonadaceae</taxon>
        <taxon>Kordiimonas</taxon>
    </lineage>
</organism>
<sequence>MKNKTGTATTEFPPRLHAIFARDTNDAVIFRRGPSKRVCTFHWDRATDTFTKGQWLKGRIYERRSDISPDGSHISYFAMNGKWSSEPKGSWTAVSRTPWLKALDLYGKGDCWNGGGLFSDNNTIEIFAHSSREHFEIRRTSRLKIGHSNFSSQIYGNECPGIYYHRLIRDGWSVDQTNELGRWHHESSFHKKCGDELSLQKIAHSQLDSGDGKGCYWDEHVLTDNKHNFLKILPDWEWAEVEGETLVYSEHGKLYRTTPTNLLNDVEPNLLRDFQSDIFEEIIAPY</sequence>
<dbReference type="RefSeq" id="WP_191250545.1">
    <property type="nucleotide sequence ID" value="NZ_BNCI01000001.1"/>
</dbReference>
<dbReference type="EMBL" id="BNCI01000001">
    <property type="protein sequence ID" value="GHF17964.1"/>
    <property type="molecule type" value="Genomic_DNA"/>
</dbReference>
<name>A0A919APJ1_9PROT</name>